<evidence type="ECO:0000313" key="1">
    <source>
        <dbReference type="EMBL" id="CAH6635925.1"/>
    </source>
</evidence>
<dbReference type="Proteomes" id="UP001152651">
    <property type="component" value="Unassembled WGS sequence"/>
</dbReference>
<organism evidence="1 2">
    <name type="scientific">Pseudocitrobacter vendiensis</name>
    <dbReference type="NCBI Taxonomy" id="2488306"/>
    <lineage>
        <taxon>Bacteria</taxon>
        <taxon>Pseudomonadati</taxon>
        <taxon>Pseudomonadota</taxon>
        <taxon>Gammaproteobacteria</taxon>
        <taxon>Enterobacterales</taxon>
        <taxon>Enterobacteriaceae</taxon>
        <taxon>Pseudocitrobacter</taxon>
    </lineage>
</organism>
<gene>
    <name evidence="1" type="ORF">FBBNIHIM_03740</name>
</gene>
<protein>
    <recommendedName>
        <fullName evidence="3">Periplasmic protein</fullName>
    </recommendedName>
</protein>
<keyword evidence="2" id="KW-1185">Reference proteome</keyword>
<name>A0ABM9F5B6_9ENTR</name>
<comment type="caution">
    <text evidence="1">The sequence shown here is derived from an EMBL/GenBank/DDBJ whole genome shotgun (WGS) entry which is preliminary data.</text>
</comment>
<evidence type="ECO:0000313" key="2">
    <source>
        <dbReference type="Proteomes" id="UP001152651"/>
    </source>
</evidence>
<evidence type="ECO:0008006" key="3">
    <source>
        <dbReference type="Google" id="ProtNLM"/>
    </source>
</evidence>
<proteinExistence type="predicted"/>
<dbReference type="RefSeq" id="WP_253896996.1">
    <property type="nucleotide sequence ID" value="NZ_CALSBS010000002.1"/>
</dbReference>
<dbReference type="EMBL" id="CALSBS010000002">
    <property type="protein sequence ID" value="CAH6635925.1"/>
    <property type="molecule type" value="Genomic_DNA"/>
</dbReference>
<accession>A0ABM9F5B6</accession>
<reference evidence="1" key="1">
    <citation type="submission" date="2022-05" db="EMBL/GenBank/DDBJ databases">
        <authorList>
            <person name="Blom J."/>
        </authorList>
    </citation>
    <scope>NUCLEOTIDE SEQUENCE</scope>
    <source>
        <strain evidence="1">Type strain: CPO20170097</strain>
    </source>
</reference>
<sequence length="101" mass="10698">MFLHKPGSTALIIAARTTAGRANIGKAVELFALCAPGEGILNPVNGVMTQVPAQSPRALWLVTGDVRAADGQHGFAFVRSEYLLPLTPDMLPEEEKTLSLA</sequence>